<evidence type="ECO:0000256" key="1">
    <source>
        <dbReference type="SAM" id="Phobius"/>
    </source>
</evidence>
<keyword evidence="1" id="KW-0812">Transmembrane</keyword>
<feature type="transmembrane region" description="Helical" evidence="1">
    <location>
        <begin position="200"/>
        <end position="217"/>
    </location>
</feature>
<feature type="non-terminal residue" evidence="3">
    <location>
        <position position="1"/>
    </location>
</feature>
<feature type="domain" description="Periplasmic copper-binding protein NosD beta helix" evidence="2">
    <location>
        <begin position="3"/>
        <end position="161"/>
    </location>
</feature>
<organism evidence="3">
    <name type="scientific">marine sediment metagenome</name>
    <dbReference type="NCBI Taxonomy" id="412755"/>
    <lineage>
        <taxon>unclassified sequences</taxon>
        <taxon>metagenomes</taxon>
        <taxon>ecological metagenomes</taxon>
    </lineage>
</organism>
<dbReference type="InterPro" id="IPR012334">
    <property type="entry name" value="Pectin_lyas_fold"/>
</dbReference>
<comment type="caution">
    <text evidence="3">The sequence shown here is derived from an EMBL/GenBank/DDBJ whole genome shotgun (WGS) entry which is preliminary data.</text>
</comment>
<keyword evidence="1" id="KW-1133">Transmembrane helix</keyword>
<dbReference type="SUPFAM" id="SSF51126">
    <property type="entry name" value="Pectin lyase-like"/>
    <property type="match status" value="1"/>
</dbReference>
<evidence type="ECO:0000313" key="3">
    <source>
        <dbReference type="EMBL" id="GAH53578.1"/>
    </source>
</evidence>
<dbReference type="Pfam" id="PF05048">
    <property type="entry name" value="NosD"/>
    <property type="match status" value="1"/>
</dbReference>
<sequence>CSENTANNNKYGIWLSGQITVWGSHNNTIMNNTASYNEVGIVLRGEFGRCYDNIISGNMVSNNLNYGIRVSRSPQNVFCKNTVKDNENDGIYIYNESYNNTFTENIILNNDQIGLKIDDQSYGNLIYHNCFIGHNINAQDDRTDNKWDNGTLGNFWDDYNGVDANDDGIGDTPYDITGDGYNQDNFPIWDDGPEFEIPGYNLFILLGILSVVVILVSKKLKKS</sequence>
<accession>X1I7P0</accession>
<dbReference type="AlphaFoldDB" id="X1I7P0"/>
<evidence type="ECO:0000259" key="2">
    <source>
        <dbReference type="Pfam" id="PF05048"/>
    </source>
</evidence>
<keyword evidence="1" id="KW-0472">Membrane</keyword>
<protein>
    <recommendedName>
        <fullName evidence="2">Periplasmic copper-binding protein NosD beta helix domain-containing protein</fullName>
    </recommendedName>
</protein>
<gene>
    <name evidence="3" type="ORF">S03H2_28016</name>
</gene>
<name>X1I7P0_9ZZZZ</name>
<reference evidence="3" key="1">
    <citation type="journal article" date="2014" name="Front. Microbiol.">
        <title>High frequency of phylogenetically diverse reductive dehalogenase-homologous genes in deep subseafloor sedimentary metagenomes.</title>
        <authorList>
            <person name="Kawai M."/>
            <person name="Futagami T."/>
            <person name="Toyoda A."/>
            <person name="Takaki Y."/>
            <person name="Nishi S."/>
            <person name="Hori S."/>
            <person name="Arai W."/>
            <person name="Tsubouchi T."/>
            <person name="Morono Y."/>
            <person name="Uchiyama I."/>
            <person name="Ito T."/>
            <person name="Fujiyama A."/>
            <person name="Inagaki F."/>
            <person name="Takami H."/>
        </authorList>
    </citation>
    <scope>NUCLEOTIDE SEQUENCE</scope>
    <source>
        <strain evidence="3">Expedition CK06-06</strain>
    </source>
</reference>
<dbReference type="InterPro" id="IPR007742">
    <property type="entry name" value="NosD_dom"/>
</dbReference>
<dbReference type="InterPro" id="IPR006626">
    <property type="entry name" value="PbH1"/>
</dbReference>
<proteinExistence type="predicted"/>
<dbReference type="NCBIfam" id="NF033507">
    <property type="entry name" value="Loki-CTERM"/>
    <property type="match status" value="1"/>
</dbReference>
<dbReference type="SMART" id="SM00710">
    <property type="entry name" value="PbH1"/>
    <property type="match status" value="4"/>
</dbReference>
<dbReference type="InterPro" id="IPR022441">
    <property type="entry name" value="Para_beta_helix_rpt-2"/>
</dbReference>
<dbReference type="Gene3D" id="2.160.20.10">
    <property type="entry name" value="Single-stranded right-handed beta-helix, Pectin lyase-like"/>
    <property type="match status" value="1"/>
</dbReference>
<dbReference type="InterPro" id="IPR011050">
    <property type="entry name" value="Pectin_lyase_fold/virulence"/>
</dbReference>
<dbReference type="EMBL" id="BARU01016869">
    <property type="protein sequence ID" value="GAH53578.1"/>
    <property type="molecule type" value="Genomic_DNA"/>
</dbReference>
<dbReference type="NCBIfam" id="TIGR03804">
    <property type="entry name" value="para_beta_helix"/>
    <property type="match status" value="3"/>
</dbReference>